<dbReference type="InterPro" id="IPR002828">
    <property type="entry name" value="SurE-like_Pase/nucleotidase"/>
</dbReference>
<protein>
    <submittedName>
        <fullName evidence="2">WGS project CCBQ000000000 data, contig 00012</fullName>
    </submittedName>
</protein>
<dbReference type="Gene3D" id="3.40.1210.10">
    <property type="entry name" value="Survival protein SurE-like phosphatase/nucleotidase"/>
    <property type="match status" value="1"/>
</dbReference>
<evidence type="ECO:0000313" key="2">
    <source>
        <dbReference type="EMBL" id="CDO92557.1"/>
    </source>
</evidence>
<dbReference type="Gene3D" id="3.30.470.20">
    <property type="entry name" value="ATP-grasp fold, B domain"/>
    <property type="match status" value="1"/>
</dbReference>
<dbReference type="EMBL" id="CCBQ010000016">
    <property type="protein sequence ID" value="CDO92557.1"/>
    <property type="molecule type" value="Genomic_DNA"/>
</dbReference>
<evidence type="ECO:0000259" key="1">
    <source>
        <dbReference type="Pfam" id="PF01975"/>
    </source>
</evidence>
<dbReference type="Pfam" id="PF01975">
    <property type="entry name" value="SurE"/>
    <property type="match status" value="1"/>
</dbReference>
<dbReference type="OrthoDB" id="202825at2759"/>
<reference evidence="2 3" key="1">
    <citation type="submission" date="2014-03" db="EMBL/GenBank/DDBJ databases">
        <title>The genome of Kluyveromyces dobzhanskii.</title>
        <authorList>
            <person name="Nystedt B."/>
            <person name="Astrom S."/>
        </authorList>
    </citation>
    <scope>NUCLEOTIDE SEQUENCE [LARGE SCALE GENOMIC DNA]</scope>
    <source>
        <strain evidence="2 3">CBS 2104</strain>
    </source>
</reference>
<dbReference type="AlphaFoldDB" id="A0A0A8L2T0"/>
<organism evidence="2 3">
    <name type="scientific">Kluyveromyces dobzhanskii CBS 2104</name>
    <dbReference type="NCBI Taxonomy" id="1427455"/>
    <lineage>
        <taxon>Eukaryota</taxon>
        <taxon>Fungi</taxon>
        <taxon>Dikarya</taxon>
        <taxon>Ascomycota</taxon>
        <taxon>Saccharomycotina</taxon>
        <taxon>Saccharomycetes</taxon>
        <taxon>Saccharomycetales</taxon>
        <taxon>Saccharomycetaceae</taxon>
        <taxon>Kluyveromyces</taxon>
    </lineage>
</organism>
<accession>A0A0A8L2T0</accession>
<dbReference type="NCBIfam" id="TIGR00087">
    <property type="entry name" value="surE"/>
    <property type="match status" value="1"/>
</dbReference>
<dbReference type="GO" id="GO:0000932">
    <property type="term" value="C:P-body"/>
    <property type="evidence" value="ECO:0007669"/>
    <property type="project" value="TreeGrafter"/>
</dbReference>
<evidence type="ECO:0000313" key="3">
    <source>
        <dbReference type="Proteomes" id="UP000031516"/>
    </source>
</evidence>
<dbReference type="PANTHER" id="PTHR47551:SF1">
    <property type="entry name" value="TUBULIN--TYROSINE LIGASE PBY1-RELATED"/>
    <property type="match status" value="1"/>
</dbReference>
<dbReference type="InterPro" id="IPR036523">
    <property type="entry name" value="SurE-like_sf"/>
</dbReference>
<comment type="caution">
    <text evidence="2">The sequence shown here is derived from an EMBL/GenBank/DDBJ whole genome shotgun (WGS) entry which is preliminary data.</text>
</comment>
<sequence>MKVLITNDDGPLSDQYSPYIRLFVQYLLKHTDWELYICIPNQQRSWIGKAHFANHNPTASFIYSNPDATTNEFLGPFSVPQLNRLTKLSHASPELNASAVPEDYIEWCMIDGTPASCSDIGLNHLIHDSFDVLISGPNVGRNASAPYIGSSGTVGAAMDAYTTNPSVKCFALSWAYFDGVKIVEDEIFEQVCGKSFEVIDYLIRNWDSEVKVYSINVPLLDLSNSQFKYCPILESTWCTIYSDAVLTPNATSSDEDILDGHQSHTISFNWQPNFKLQRENMLREKSLTDGSCIEHGDVSVTPLSHTFKVINRLFGEFQLNDPAQIVMTIPETEYIYGPLNHSFRKHLPNIPVTRSLPVSIDKLTFHYGDYEQLDMDQLMSNQLYHANSYIYRKAIIRKHYLSHTIHSYVVKNRESILNRAFLESFNIDVDYAEFLDDALDENWELRQELEAEKKWWILKPSMSDKGQGIRVFKTIEQLQAVFDSFEEDDTDDEDIATDTNKVVTSQLRHFIVQEYLHNPLLLSEMHGRKFHIRCYVTCNGDLQVYVYDRMLALFAPNKFESPTEDYDVLNVDQLACHLTNTCLQNDDTTKSTSVVEFDSLKDIPSHRREEIRTQIHETVSELFKAAVNVDRLNFRPLKNSLETFGFDFLVDSDYQVKLLEVNAFPDFKQTGDDLKDLIDELFDDIVANCVRPMFNLPALRHHNSKFVEVLKLQSNDW</sequence>
<dbReference type="InterPro" id="IPR004344">
    <property type="entry name" value="TTL/TTLL_fam"/>
</dbReference>
<dbReference type="Pfam" id="PF03133">
    <property type="entry name" value="TTL"/>
    <property type="match status" value="1"/>
</dbReference>
<keyword evidence="3" id="KW-1185">Reference proteome</keyword>
<feature type="domain" description="Survival protein SurE-like phosphatase/nucleotidase" evidence="1">
    <location>
        <begin position="3"/>
        <end position="237"/>
    </location>
</feature>
<dbReference type="PROSITE" id="PS51221">
    <property type="entry name" value="TTL"/>
    <property type="match status" value="1"/>
</dbReference>
<dbReference type="Proteomes" id="UP000031516">
    <property type="component" value="Unassembled WGS sequence"/>
</dbReference>
<dbReference type="GO" id="GO:0016787">
    <property type="term" value="F:hydrolase activity"/>
    <property type="evidence" value="ECO:0007669"/>
    <property type="project" value="InterPro"/>
</dbReference>
<dbReference type="SUPFAM" id="SSF56059">
    <property type="entry name" value="Glutathione synthetase ATP-binding domain-like"/>
    <property type="match status" value="1"/>
</dbReference>
<name>A0A0A8L2T0_9SACH</name>
<proteinExistence type="predicted"/>
<dbReference type="PANTHER" id="PTHR47551">
    <property type="entry name" value="TUBULIN--TYROSINE LIGASE PBY1-RELATED"/>
    <property type="match status" value="1"/>
</dbReference>
<gene>
    <name evidence="2" type="ORF">KLDO_g874</name>
</gene>
<dbReference type="InterPro" id="IPR027746">
    <property type="entry name" value="TTL"/>
</dbReference>
<dbReference type="SUPFAM" id="SSF64167">
    <property type="entry name" value="SurE-like"/>
    <property type="match status" value="1"/>
</dbReference>